<accession>A0A2P2L9X3</accession>
<sequence length="67" mass="7550">MLNTTRSGNPPSLNNSSRNRLLEIFNDCMDNKPERAAETSPERLLWLKSRTSSCFKLESSIGSPPPR</sequence>
<evidence type="ECO:0000313" key="1">
    <source>
        <dbReference type="EMBL" id="MBX14754.1"/>
    </source>
</evidence>
<protein>
    <submittedName>
        <fullName evidence="1">Uncharacterized protein</fullName>
    </submittedName>
</protein>
<name>A0A2P2L9X3_RHIMU</name>
<proteinExistence type="predicted"/>
<dbReference type="AlphaFoldDB" id="A0A2P2L9X3"/>
<organism evidence="1">
    <name type="scientific">Rhizophora mucronata</name>
    <name type="common">Asiatic mangrove</name>
    <dbReference type="NCBI Taxonomy" id="61149"/>
    <lineage>
        <taxon>Eukaryota</taxon>
        <taxon>Viridiplantae</taxon>
        <taxon>Streptophyta</taxon>
        <taxon>Embryophyta</taxon>
        <taxon>Tracheophyta</taxon>
        <taxon>Spermatophyta</taxon>
        <taxon>Magnoliopsida</taxon>
        <taxon>eudicotyledons</taxon>
        <taxon>Gunneridae</taxon>
        <taxon>Pentapetalae</taxon>
        <taxon>rosids</taxon>
        <taxon>fabids</taxon>
        <taxon>Malpighiales</taxon>
        <taxon>Rhizophoraceae</taxon>
        <taxon>Rhizophora</taxon>
    </lineage>
</organism>
<dbReference type="EMBL" id="GGEC01034270">
    <property type="protein sequence ID" value="MBX14754.1"/>
    <property type="molecule type" value="Transcribed_RNA"/>
</dbReference>
<reference evidence="1" key="1">
    <citation type="submission" date="2018-02" db="EMBL/GenBank/DDBJ databases">
        <title>Rhizophora mucronata_Transcriptome.</title>
        <authorList>
            <person name="Meera S.P."/>
            <person name="Sreeshan A."/>
            <person name="Augustine A."/>
        </authorList>
    </citation>
    <scope>NUCLEOTIDE SEQUENCE</scope>
    <source>
        <tissue evidence="1">Leaf</tissue>
    </source>
</reference>